<accession>A0A6J4PV84</accession>
<reference evidence="2" key="1">
    <citation type="submission" date="2020-02" db="EMBL/GenBank/DDBJ databases">
        <authorList>
            <person name="Meier V. D."/>
        </authorList>
    </citation>
    <scope>NUCLEOTIDE SEQUENCE</scope>
    <source>
        <strain evidence="2">AVDCRST_MAG15</strain>
    </source>
</reference>
<feature type="non-terminal residue" evidence="2">
    <location>
        <position position="121"/>
    </location>
</feature>
<feature type="compositionally biased region" description="Gly residues" evidence="1">
    <location>
        <begin position="83"/>
        <end position="93"/>
    </location>
</feature>
<protein>
    <submittedName>
        <fullName evidence="2">Uncharacterized protein</fullName>
    </submittedName>
</protein>
<evidence type="ECO:0000313" key="2">
    <source>
        <dbReference type="EMBL" id="CAA9426597.1"/>
    </source>
</evidence>
<proteinExistence type="predicted"/>
<feature type="non-terminal residue" evidence="2">
    <location>
        <position position="1"/>
    </location>
</feature>
<dbReference type="AlphaFoldDB" id="A0A6J4PV84"/>
<sequence>EDPRGGGPFARGAGGRAGASLRRGRDADRPQRMQLRRLGAGGCGAERGLCCGDGRGRALWRTGAGGVPRRPAGLDRLPRRGLRGGSGPLGGRIGRADDSLWLPGDGHLAAHRRSMGHFGEM</sequence>
<feature type="compositionally biased region" description="Gly residues" evidence="1">
    <location>
        <begin position="1"/>
        <end position="17"/>
    </location>
</feature>
<organism evidence="2">
    <name type="scientific">uncultured Rubellimicrobium sp</name>
    <dbReference type="NCBI Taxonomy" id="543078"/>
    <lineage>
        <taxon>Bacteria</taxon>
        <taxon>Pseudomonadati</taxon>
        <taxon>Pseudomonadota</taxon>
        <taxon>Alphaproteobacteria</taxon>
        <taxon>Rhodobacterales</taxon>
        <taxon>Roseobacteraceae</taxon>
        <taxon>Rubellimicrobium</taxon>
        <taxon>environmental samples</taxon>
    </lineage>
</organism>
<feature type="region of interest" description="Disordered" evidence="1">
    <location>
        <begin position="62"/>
        <end position="94"/>
    </location>
</feature>
<name>A0A6J4PV84_9RHOB</name>
<feature type="region of interest" description="Disordered" evidence="1">
    <location>
        <begin position="1"/>
        <end position="32"/>
    </location>
</feature>
<evidence type="ECO:0000256" key="1">
    <source>
        <dbReference type="SAM" id="MobiDB-lite"/>
    </source>
</evidence>
<gene>
    <name evidence="2" type="ORF">AVDCRST_MAG15-2547</name>
</gene>
<dbReference type="EMBL" id="CADCUU010000380">
    <property type="protein sequence ID" value="CAA9426597.1"/>
    <property type="molecule type" value="Genomic_DNA"/>
</dbReference>